<feature type="region of interest" description="Disordered" evidence="5">
    <location>
        <begin position="92"/>
        <end position="111"/>
    </location>
</feature>
<evidence type="ECO:0000259" key="7">
    <source>
        <dbReference type="Pfam" id="PF06398"/>
    </source>
</evidence>
<keyword evidence="3 6" id="KW-1133">Transmembrane helix</keyword>
<feature type="domain" description="TECPR1-like DysF" evidence="7">
    <location>
        <begin position="125"/>
        <end position="415"/>
    </location>
</feature>
<dbReference type="Pfam" id="PF06398">
    <property type="entry name" value="Pex24p"/>
    <property type="match status" value="1"/>
</dbReference>
<evidence type="ECO:0000313" key="8">
    <source>
        <dbReference type="EMBL" id="KAG5165041.1"/>
    </source>
</evidence>
<dbReference type="AlphaFoldDB" id="A0A8H7XPI2"/>
<feature type="compositionally biased region" description="Low complexity" evidence="5">
    <location>
        <begin position="61"/>
        <end position="71"/>
    </location>
</feature>
<sequence length="571" mass="62788">MATMDYIEIPEGATRLRGMSDQQHQRDDEKQHHDVRPAAKITTSIPNPSPPHSPTPRTRRQSLLSTTANSLNSPTSAMSFIPQMLLSAALPPVSPGSPTSTTPTLPNLKRTGLPESYTLMSTKDPLSLPIMSTNFKRFVTIIGPVFWLQDRIEEIILWKRGTLRTAVWMAAYAFILLIGVILATYPYPASASADPLYSSSDANSASPPSTSPPMEGIVPWQANIQGIQNLMGAVADLHALVEPHVYHLILTPQHLAKSTPKSTAQSTQDSSTGTTTSQFPRSPYTTHILTLLVVTLPPLLLLIHLPIFPIREVCLFGGLAPFVLTHPYVRLLIPLLWGMAMDTMPVLLARWRRVRNRITAKGRRNGGGDETKDAVPEKMLPLSMIVQRIIDDDRLTDECWNSEMREVQLWENERYGGPLPSDSSILLGASSSSSSSSMFLPPQKGWSKLNLRPGERGAWTRGQDGWSGSGGGGSANADGGTVEVGVGGEVSSNLTFSLAPGWRFVETEDWRKDLKCEWSGCGGDPDGWVYTNDAWLGSRPAPYTSGGGSVTRRRRWVRRVWFDWKKAKEDS</sequence>
<feature type="transmembrane region" description="Helical" evidence="6">
    <location>
        <begin position="166"/>
        <end position="187"/>
    </location>
</feature>
<keyword evidence="2 6" id="KW-0812">Transmembrane</keyword>
<name>A0A8H7XPI2_PSICU</name>
<evidence type="ECO:0000256" key="2">
    <source>
        <dbReference type="ARBA" id="ARBA00022692"/>
    </source>
</evidence>
<feature type="region of interest" description="Disordered" evidence="5">
    <location>
        <begin position="1"/>
        <end position="71"/>
    </location>
</feature>
<evidence type="ECO:0000256" key="5">
    <source>
        <dbReference type="SAM" id="MobiDB-lite"/>
    </source>
</evidence>
<organism evidence="8">
    <name type="scientific">Psilocybe cubensis</name>
    <name type="common">Psychedelic mushroom</name>
    <name type="synonym">Stropharia cubensis</name>
    <dbReference type="NCBI Taxonomy" id="181762"/>
    <lineage>
        <taxon>Eukaryota</taxon>
        <taxon>Fungi</taxon>
        <taxon>Dikarya</taxon>
        <taxon>Basidiomycota</taxon>
        <taxon>Agaricomycotina</taxon>
        <taxon>Agaricomycetes</taxon>
        <taxon>Agaricomycetidae</taxon>
        <taxon>Agaricales</taxon>
        <taxon>Agaricineae</taxon>
        <taxon>Strophariaceae</taxon>
        <taxon>Psilocybe</taxon>
    </lineage>
</organism>
<evidence type="ECO:0000256" key="6">
    <source>
        <dbReference type="SAM" id="Phobius"/>
    </source>
</evidence>
<dbReference type="GO" id="GO:0007031">
    <property type="term" value="P:peroxisome organization"/>
    <property type="evidence" value="ECO:0007669"/>
    <property type="project" value="UniProtKB-ARBA"/>
</dbReference>
<feature type="compositionally biased region" description="Low complexity" evidence="5">
    <location>
        <begin position="262"/>
        <end position="278"/>
    </location>
</feature>
<dbReference type="EMBL" id="JAFIQS010000010">
    <property type="protein sequence ID" value="KAG5165041.1"/>
    <property type="molecule type" value="Genomic_DNA"/>
</dbReference>
<comment type="subcellular location">
    <subcellularLocation>
        <location evidence="1">Membrane</location>
        <topology evidence="1">Multi-pass membrane protein</topology>
    </subcellularLocation>
</comment>
<gene>
    <name evidence="8" type="ORF">JR316_009735</name>
</gene>
<feature type="compositionally biased region" description="Low complexity" evidence="5">
    <location>
        <begin position="96"/>
        <end position="108"/>
    </location>
</feature>
<dbReference type="GO" id="GO:0005778">
    <property type="term" value="C:peroxisomal membrane"/>
    <property type="evidence" value="ECO:0007669"/>
    <property type="project" value="TreeGrafter"/>
</dbReference>
<accession>A0A8H7XPI2</accession>
<feature type="region of interest" description="Disordered" evidence="5">
    <location>
        <begin position="460"/>
        <end position="480"/>
    </location>
</feature>
<dbReference type="PANTHER" id="PTHR28304">
    <property type="entry name" value="PEROXISOMAL MEMBRANE PROTEIN PEX29"/>
    <property type="match status" value="1"/>
</dbReference>
<dbReference type="PANTHER" id="PTHR28304:SF2">
    <property type="entry name" value="PEROXISOMAL MEMBRANE PROTEIN PEX29"/>
    <property type="match status" value="1"/>
</dbReference>
<dbReference type="InterPro" id="IPR010482">
    <property type="entry name" value="TECPR1-like_DysF"/>
</dbReference>
<feature type="region of interest" description="Disordered" evidence="5">
    <location>
        <begin position="259"/>
        <end position="279"/>
    </location>
</feature>
<proteinExistence type="predicted"/>
<evidence type="ECO:0000256" key="3">
    <source>
        <dbReference type="ARBA" id="ARBA00022989"/>
    </source>
</evidence>
<feature type="compositionally biased region" description="Basic and acidic residues" evidence="5">
    <location>
        <begin position="23"/>
        <end position="37"/>
    </location>
</feature>
<evidence type="ECO:0000256" key="1">
    <source>
        <dbReference type="ARBA" id="ARBA00004141"/>
    </source>
</evidence>
<protein>
    <recommendedName>
        <fullName evidence="7">TECPR1-like DysF domain-containing protein</fullName>
    </recommendedName>
</protein>
<reference evidence="8" key="1">
    <citation type="submission" date="2021-02" db="EMBL/GenBank/DDBJ databases">
        <title>Psilocybe cubensis genome.</title>
        <authorList>
            <person name="Mckernan K.J."/>
            <person name="Crawford S."/>
            <person name="Trippe A."/>
            <person name="Kane L.T."/>
            <person name="Mclaughlin S."/>
        </authorList>
    </citation>
    <scope>NUCLEOTIDE SEQUENCE [LARGE SCALE GENOMIC DNA]</scope>
    <source>
        <strain evidence="8">MGC-MH-2018</strain>
    </source>
</reference>
<feature type="transmembrane region" description="Helical" evidence="6">
    <location>
        <begin position="288"/>
        <end position="308"/>
    </location>
</feature>
<comment type="caution">
    <text evidence="8">The sequence shown here is derived from an EMBL/GenBank/DDBJ whole genome shotgun (WGS) entry which is preliminary data.</text>
</comment>
<feature type="compositionally biased region" description="Gly residues" evidence="5">
    <location>
        <begin position="465"/>
        <end position="474"/>
    </location>
</feature>
<evidence type="ECO:0000256" key="4">
    <source>
        <dbReference type="ARBA" id="ARBA00023136"/>
    </source>
</evidence>
<dbReference type="InterPro" id="IPR052816">
    <property type="entry name" value="Peroxisomal_Membrane_PEX28-32"/>
</dbReference>
<keyword evidence="4 6" id="KW-0472">Membrane</keyword>